<evidence type="ECO:0000259" key="1">
    <source>
        <dbReference type="Pfam" id="PF14111"/>
    </source>
</evidence>
<keyword evidence="3" id="KW-1185">Reference proteome</keyword>
<name>A0A2G9GMU4_9LAMI</name>
<protein>
    <recommendedName>
        <fullName evidence="1">DUF4283 domain-containing protein</fullName>
    </recommendedName>
</protein>
<feature type="domain" description="DUF4283" evidence="1">
    <location>
        <begin position="28"/>
        <end position="105"/>
    </location>
</feature>
<dbReference type="InterPro" id="IPR025558">
    <property type="entry name" value="DUF4283"/>
</dbReference>
<sequence length="132" mass="15295">MGKLDKILNFFEEREVQLSRLETYIPNESRRHVLVGKVVSSRIYSFVVLKANLAWLLQPIKGLDIEVIDNSRFLLVFQHPFDKKNAMEGNPLLLDKHALILNELMDGEDSRSVSLSWMQIVICVENISYSYL</sequence>
<reference evidence="3" key="1">
    <citation type="journal article" date="2018" name="Gigascience">
        <title>Genome assembly of the Pink Ipe (Handroanthus impetiginosus, Bignoniaceae), a highly valued, ecologically keystone Neotropical timber forest tree.</title>
        <authorList>
            <person name="Silva-Junior O.B."/>
            <person name="Grattapaglia D."/>
            <person name="Novaes E."/>
            <person name="Collevatti R.G."/>
        </authorList>
    </citation>
    <scope>NUCLEOTIDE SEQUENCE [LARGE SCALE GENOMIC DNA]</scope>
    <source>
        <strain evidence="3">cv. UFG-1</strain>
    </source>
</reference>
<dbReference type="OrthoDB" id="1101998at2759"/>
<evidence type="ECO:0000313" key="3">
    <source>
        <dbReference type="Proteomes" id="UP000231279"/>
    </source>
</evidence>
<dbReference type="Pfam" id="PF14111">
    <property type="entry name" value="DUF4283"/>
    <property type="match status" value="1"/>
</dbReference>
<gene>
    <name evidence="2" type="ORF">CDL12_21121</name>
</gene>
<dbReference type="AlphaFoldDB" id="A0A2G9GMU4"/>
<dbReference type="EMBL" id="NKXS01004450">
    <property type="protein sequence ID" value="PIN06330.1"/>
    <property type="molecule type" value="Genomic_DNA"/>
</dbReference>
<organism evidence="2 3">
    <name type="scientific">Handroanthus impetiginosus</name>
    <dbReference type="NCBI Taxonomy" id="429701"/>
    <lineage>
        <taxon>Eukaryota</taxon>
        <taxon>Viridiplantae</taxon>
        <taxon>Streptophyta</taxon>
        <taxon>Embryophyta</taxon>
        <taxon>Tracheophyta</taxon>
        <taxon>Spermatophyta</taxon>
        <taxon>Magnoliopsida</taxon>
        <taxon>eudicotyledons</taxon>
        <taxon>Gunneridae</taxon>
        <taxon>Pentapetalae</taxon>
        <taxon>asterids</taxon>
        <taxon>lamiids</taxon>
        <taxon>Lamiales</taxon>
        <taxon>Bignoniaceae</taxon>
        <taxon>Crescentiina</taxon>
        <taxon>Tabebuia alliance</taxon>
        <taxon>Handroanthus</taxon>
    </lineage>
</organism>
<comment type="caution">
    <text evidence="2">The sequence shown here is derived from an EMBL/GenBank/DDBJ whole genome shotgun (WGS) entry which is preliminary data.</text>
</comment>
<proteinExistence type="predicted"/>
<accession>A0A2G9GMU4</accession>
<evidence type="ECO:0000313" key="2">
    <source>
        <dbReference type="EMBL" id="PIN06330.1"/>
    </source>
</evidence>
<dbReference type="Proteomes" id="UP000231279">
    <property type="component" value="Unassembled WGS sequence"/>
</dbReference>